<evidence type="ECO:0000313" key="9">
    <source>
        <dbReference type="EMBL" id="KAG5526735.1"/>
    </source>
</evidence>
<keyword evidence="6 8" id="KW-0456">Lyase</keyword>
<reference evidence="9" key="1">
    <citation type="submission" date="2020-08" db="EMBL/GenBank/DDBJ databases">
        <title>Plant Genome Project.</title>
        <authorList>
            <person name="Zhang R.-G."/>
        </authorList>
    </citation>
    <scope>NUCLEOTIDE SEQUENCE</scope>
    <source>
        <strain evidence="9">WSP0</strain>
        <tissue evidence="9">Leaf</tissue>
    </source>
</reference>
<protein>
    <recommendedName>
        <fullName evidence="4 8">Fructose-bisphosphate aldolase</fullName>
        <ecNumber evidence="4 8">4.1.2.13</ecNumber>
    </recommendedName>
</protein>
<organism evidence="9 10">
    <name type="scientific">Rhododendron griersonianum</name>
    <dbReference type="NCBI Taxonomy" id="479676"/>
    <lineage>
        <taxon>Eukaryota</taxon>
        <taxon>Viridiplantae</taxon>
        <taxon>Streptophyta</taxon>
        <taxon>Embryophyta</taxon>
        <taxon>Tracheophyta</taxon>
        <taxon>Spermatophyta</taxon>
        <taxon>Magnoliopsida</taxon>
        <taxon>eudicotyledons</taxon>
        <taxon>Gunneridae</taxon>
        <taxon>Pentapetalae</taxon>
        <taxon>asterids</taxon>
        <taxon>Ericales</taxon>
        <taxon>Ericaceae</taxon>
        <taxon>Ericoideae</taxon>
        <taxon>Rhodoreae</taxon>
        <taxon>Rhododendron</taxon>
    </lineage>
</organism>
<keyword evidence="10" id="KW-1185">Reference proteome</keyword>
<name>A0AAV6IFP9_9ERIC</name>
<dbReference type="NCBIfam" id="NF033379">
    <property type="entry name" value="FrucBisAld_I"/>
    <property type="match status" value="1"/>
</dbReference>
<comment type="pathway">
    <text evidence="2">Carbohydrate degradation; glycolysis; D-glyceraldehyde 3-phosphate and glycerone phosphate from D-glucose: step 4/4.</text>
</comment>
<keyword evidence="7" id="KW-0704">Schiff base</keyword>
<dbReference type="InterPro" id="IPR000741">
    <property type="entry name" value="FBA_I"/>
</dbReference>
<comment type="caution">
    <text evidence="9">The sequence shown here is derived from an EMBL/GenBank/DDBJ whole genome shotgun (WGS) entry which is preliminary data.</text>
</comment>
<evidence type="ECO:0000256" key="1">
    <source>
        <dbReference type="ARBA" id="ARBA00000441"/>
    </source>
</evidence>
<comment type="catalytic activity">
    <reaction evidence="1 8">
        <text>beta-D-fructose 1,6-bisphosphate = D-glyceraldehyde 3-phosphate + dihydroxyacetone phosphate</text>
        <dbReference type="Rhea" id="RHEA:14729"/>
        <dbReference type="ChEBI" id="CHEBI:32966"/>
        <dbReference type="ChEBI" id="CHEBI:57642"/>
        <dbReference type="ChEBI" id="CHEBI:59776"/>
        <dbReference type="EC" id="4.1.2.13"/>
    </reaction>
</comment>
<dbReference type="GO" id="GO:0004332">
    <property type="term" value="F:fructose-bisphosphate aldolase activity"/>
    <property type="evidence" value="ECO:0007669"/>
    <property type="project" value="UniProtKB-EC"/>
</dbReference>
<keyword evidence="5 8" id="KW-0324">Glycolysis</keyword>
<dbReference type="PROSITE" id="PS00158">
    <property type="entry name" value="ALDOLASE_CLASS_I"/>
    <property type="match status" value="1"/>
</dbReference>
<dbReference type="SUPFAM" id="SSF51569">
    <property type="entry name" value="Aldolase"/>
    <property type="match status" value="1"/>
</dbReference>
<evidence type="ECO:0000256" key="8">
    <source>
        <dbReference type="RuleBase" id="RU003994"/>
    </source>
</evidence>
<dbReference type="EMBL" id="JACTNZ010000011">
    <property type="protein sequence ID" value="KAG5526735.1"/>
    <property type="molecule type" value="Genomic_DNA"/>
</dbReference>
<dbReference type="Proteomes" id="UP000823749">
    <property type="component" value="Chromosome 11"/>
</dbReference>
<dbReference type="GO" id="GO:0006096">
    <property type="term" value="P:glycolytic process"/>
    <property type="evidence" value="ECO:0007669"/>
    <property type="project" value="UniProtKB-KW"/>
</dbReference>
<dbReference type="Gene3D" id="3.20.20.70">
    <property type="entry name" value="Aldolase class I"/>
    <property type="match status" value="1"/>
</dbReference>
<dbReference type="PANTHER" id="PTHR11627">
    <property type="entry name" value="FRUCTOSE-BISPHOSPHATE ALDOLASE"/>
    <property type="match status" value="1"/>
</dbReference>
<evidence type="ECO:0000256" key="6">
    <source>
        <dbReference type="ARBA" id="ARBA00023239"/>
    </source>
</evidence>
<dbReference type="AlphaFoldDB" id="A0AAV6IFP9"/>
<evidence type="ECO:0000256" key="3">
    <source>
        <dbReference type="ARBA" id="ARBA00010387"/>
    </source>
</evidence>
<sequence>MASASLLKSSLVLNKSEWVKGPSFRQPSVSHVRCQPAPFTVKAVSSYAEELIKTAKTIASPGHGILAMDESNATCGKRLASIGLENTEANRQAYRTLLVSAPGLGQYISGAILFEETLYQSTVDGKKIVDVLVEQGIVPGIKVDKGLVPLAGSNDESWCQGLDGLASRTAAYYQQGARFAKWRTVVSIPNGPSALAVKEAAWGLARYAAISQESGLSPIVEPEILLDGEHGIERTFEVAQKVWAEVFFYLAENNVLFEGILLKPSMVTPGAECKERATPQQVADYTLKLLKRRIPPAVPGIMANSCLYKNVAFESFLSMDYALTYSNGLLFEQFLSGGQSEVEATQNLNAMNQAPNPWHVSFSYARALQNTCLKTWGGRPENVKAAQDVLVTRAKANSTAQLGKYTGEGESAEAKEGMFVKGYVY</sequence>
<evidence type="ECO:0000256" key="7">
    <source>
        <dbReference type="ARBA" id="ARBA00023270"/>
    </source>
</evidence>
<dbReference type="CDD" id="cd00948">
    <property type="entry name" value="FBP_aldolase_I_a"/>
    <property type="match status" value="1"/>
</dbReference>
<evidence type="ECO:0000256" key="4">
    <source>
        <dbReference type="ARBA" id="ARBA00013068"/>
    </source>
</evidence>
<gene>
    <name evidence="9" type="ORF">RHGRI_032858</name>
</gene>
<dbReference type="InterPro" id="IPR029768">
    <property type="entry name" value="Aldolase_I_AS"/>
</dbReference>
<comment type="similarity">
    <text evidence="3 8">Belongs to the class I fructose-bisphosphate aldolase family.</text>
</comment>
<dbReference type="EC" id="4.1.2.13" evidence="4 8"/>
<evidence type="ECO:0000313" key="10">
    <source>
        <dbReference type="Proteomes" id="UP000823749"/>
    </source>
</evidence>
<proteinExistence type="inferred from homology"/>
<evidence type="ECO:0000256" key="5">
    <source>
        <dbReference type="ARBA" id="ARBA00023152"/>
    </source>
</evidence>
<dbReference type="InterPro" id="IPR013785">
    <property type="entry name" value="Aldolase_TIM"/>
</dbReference>
<dbReference type="Pfam" id="PF00274">
    <property type="entry name" value="Glycolytic"/>
    <property type="match status" value="2"/>
</dbReference>
<accession>A0AAV6IFP9</accession>
<evidence type="ECO:0000256" key="2">
    <source>
        <dbReference type="ARBA" id="ARBA00004714"/>
    </source>
</evidence>